<dbReference type="InterPro" id="IPR008974">
    <property type="entry name" value="TRAF-like"/>
</dbReference>
<dbReference type="SMART" id="SM00225">
    <property type="entry name" value="BTB"/>
    <property type="match status" value="1"/>
</dbReference>
<evidence type="ECO:0000256" key="1">
    <source>
        <dbReference type="ARBA" id="ARBA00004906"/>
    </source>
</evidence>
<dbReference type="Gene3D" id="3.30.710.10">
    <property type="entry name" value="Potassium Channel Kv1.1, Chain A"/>
    <property type="match status" value="1"/>
</dbReference>
<dbReference type="Gene3D" id="2.60.210.10">
    <property type="entry name" value="Apoptosis, Tumor Necrosis Factor Receptor Associated Protein 2, Chain A"/>
    <property type="match status" value="1"/>
</dbReference>
<reference evidence="8" key="1">
    <citation type="submission" date="2024-06" db="EMBL/GenBank/DDBJ databases">
        <authorList>
            <person name="Ryan C."/>
        </authorList>
    </citation>
    <scope>NUCLEOTIDE SEQUENCE [LARGE SCALE GENOMIC DNA]</scope>
</reference>
<dbReference type="CDD" id="cd00121">
    <property type="entry name" value="MATH"/>
    <property type="match status" value="1"/>
</dbReference>
<dbReference type="PROSITE" id="PS50144">
    <property type="entry name" value="MATH"/>
    <property type="match status" value="1"/>
</dbReference>
<evidence type="ECO:0000259" key="6">
    <source>
        <dbReference type="PROSITE" id="PS50144"/>
    </source>
</evidence>
<dbReference type="Pfam" id="PF22486">
    <property type="entry name" value="MATH_2"/>
    <property type="match status" value="1"/>
</dbReference>
<evidence type="ECO:0000256" key="4">
    <source>
        <dbReference type="SAM" id="Phobius"/>
    </source>
</evidence>
<evidence type="ECO:0000313" key="8">
    <source>
        <dbReference type="Proteomes" id="UP001497457"/>
    </source>
</evidence>
<evidence type="ECO:0000259" key="5">
    <source>
        <dbReference type="PROSITE" id="PS50097"/>
    </source>
</evidence>
<dbReference type="PROSITE" id="PS50097">
    <property type="entry name" value="BTB"/>
    <property type="match status" value="1"/>
</dbReference>
<name>A0ABC9BMN1_9POAL</name>
<dbReference type="InterPro" id="IPR045005">
    <property type="entry name" value="BPM1-6"/>
</dbReference>
<accession>A0ABC9BMN1</accession>
<feature type="compositionally biased region" description="Basic and acidic residues" evidence="3">
    <location>
        <begin position="1"/>
        <end position="12"/>
    </location>
</feature>
<protein>
    <submittedName>
        <fullName evidence="7">Uncharacterized protein</fullName>
    </submittedName>
</protein>
<comment type="similarity">
    <text evidence="2">Belongs to the Tdpoz family.</text>
</comment>
<feature type="region of interest" description="Disordered" evidence="3">
    <location>
        <begin position="1"/>
        <end position="27"/>
    </location>
</feature>
<sequence length="369" mass="41124">MRSETSGRRRPAESGAASNHPLTSASSTISGMNCIRKQSEAKMTGAGFLEFKLHYSDPATNVLTVGDAVSSDFISVGGHIWMIHCYPRGNLEEDRGQYVSMYLELTSCPSNVKTIFQVFLQGRDGMPSFSHEQKLVQVYSEDSISWGWNKFMKRSTLESMYLTNGWVTFLCTIILLGADTIAVPPSNMGRDLSHLLDCKVGTDISIIVKGETIQAHRAILAARSEVFQVELFGSMADTASSSITLQDIEPAAFKAMLAFMYTDELPEDDEFGDALIEMMKHLLAAADRYSMDRLKLICARKLWDNISEDTFASILVCADTYNCPELKSKCFDFFAMESNLKKIIFTDGFHWLVQNFHPLAAELGKRVGM</sequence>
<dbReference type="Proteomes" id="UP001497457">
    <property type="component" value="Chromosome 26rd"/>
</dbReference>
<keyword evidence="4" id="KW-1133">Transmembrane helix</keyword>
<dbReference type="AlphaFoldDB" id="A0ABC9BMN1"/>
<dbReference type="InterPro" id="IPR056423">
    <property type="entry name" value="BACK_BPM_SPOP"/>
</dbReference>
<keyword evidence="4" id="KW-0812">Transmembrane</keyword>
<evidence type="ECO:0000256" key="2">
    <source>
        <dbReference type="ARBA" id="ARBA00010846"/>
    </source>
</evidence>
<evidence type="ECO:0000256" key="3">
    <source>
        <dbReference type="SAM" id="MobiDB-lite"/>
    </source>
</evidence>
<dbReference type="SUPFAM" id="SSF49599">
    <property type="entry name" value="TRAF domain-like"/>
    <property type="match status" value="1"/>
</dbReference>
<feature type="domain" description="BTB" evidence="5">
    <location>
        <begin position="202"/>
        <end position="269"/>
    </location>
</feature>
<feature type="transmembrane region" description="Helical" evidence="4">
    <location>
        <begin position="160"/>
        <end position="178"/>
    </location>
</feature>
<feature type="domain" description="MATH" evidence="6">
    <location>
        <begin position="50"/>
        <end position="173"/>
    </location>
</feature>
<dbReference type="PANTHER" id="PTHR26379">
    <property type="entry name" value="BTB/POZ AND MATH DOMAIN-CONTAINING PROTEIN 1"/>
    <property type="match status" value="1"/>
</dbReference>
<evidence type="ECO:0000313" key="7">
    <source>
        <dbReference type="EMBL" id="CAL5001070.1"/>
    </source>
</evidence>
<dbReference type="Pfam" id="PF24570">
    <property type="entry name" value="BACK_BPM_SPOP"/>
    <property type="match status" value="1"/>
</dbReference>
<comment type="pathway">
    <text evidence="1">Protein modification; protein ubiquitination.</text>
</comment>
<reference evidence="7 8" key="2">
    <citation type="submission" date="2024-10" db="EMBL/GenBank/DDBJ databases">
        <authorList>
            <person name="Ryan C."/>
        </authorList>
    </citation>
    <scope>NUCLEOTIDE SEQUENCE [LARGE SCALE GENOMIC DNA]</scope>
</reference>
<proteinExistence type="inferred from homology"/>
<dbReference type="EMBL" id="OZ075136">
    <property type="protein sequence ID" value="CAL5001070.1"/>
    <property type="molecule type" value="Genomic_DNA"/>
</dbReference>
<dbReference type="PANTHER" id="PTHR26379:SF409">
    <property type="entry name" value="BTB_POZ AND MATH DOMAIN-CONTAINING PROTEIN 1"/>
    <property type="match status" value="1"/>
</dbReference>
<dbReference type="InterPro" id="IPR000210">
    <property type="entry name" value="BTB/POZ_dom"/>
</dbReference>
<dbReference type="Gene3D" id="1.25.40.420">
    <property type="match status" value="1"/>
</dbReference>
<feature type="compositionally biased region" description="Polar residues" evidence="3">
    <location>
        <begin position="16"/>
        <end position="27"/>
    </location>
</feature>
<dbReference type="Pfam" id="PF00651">
    <property type="entry name" value="BTB"/>
    <property type="match status" value="1"/>
</dbReference>
<dbReference type="InterPro" id="IPR002083">
    <property type="entry name" value="MATH/TRAF_dom"/>
</dbReference>
<dbReference type="InterPro" id="IPR011333">
    <property type="entry name" value="SKP1/BTB/POZ_sf"/>
</dbReference>
<gene>
    <name evidence="7" type="ORF">URODEC1_LOCUS65188</name>
</gene>
<organism evidence="7 8">
    <name type="scientific">Urochloa decumbens</name>
    <dbReference type="NCBI Taxonomy" id="240449"/>
    <lineage>
        <taxon>Eukaryota</taxon>
        <taxon>Viridiplantae</taxon>
        <taxon>Streptophyta</taxon>
        <taxon>Embryophyta</taxon>
        <taxon>Tracheophyta</taxon>
        <taxon>Spermatophyta</taxon>
        <taxon>Magnoliopsida</taxon>
        <taxon>Liliopsida</taxon>
        <taxon>Poales</taxon>
        <taxon>Poaceae</taxon>
        <taxon>PACMAD clade</taxon>
        <taxon>Panicoideae</taxon>
        <taxon>Panicodae</taxon>
        <taxon>Paniceae</taxon>
        <taxon>Melinidinae</taxon>
        <taxon>Urochloa</taxon>
    </lineage>
</organism>
<dbReference type="SUPFAM" id="SSF54695">
    <property type="entry name" value="POZ domain"/>
    <property type="match status" value="1"/>
</dbReference>
<keyword evidence="8" id="KW-1185">Reference proteome</keyword>
<keyword evidence="4" id="KW-0472">Membrane</keyword>